<keyword evidence="2 5" id="KW-0808">Transferase</keyword>
<evidence type="ECO:0000256" key="1">
    <source>
        <dbReference type="ARBA" id="ARBA00022478"/>
    </source>
</evidence>
<comment type="function">
    <text evidence="5">A non-essential component of RNA polymerase (RNAP).</text>
</comment>
<dbReference type="InterPro" id="IPR009907">
    <property type="entry name" value="RpoY"/>
</dbReference>
<keyword evidence="3 5" id="KW-0548">Nucleotidyltransferase</keyword>
<sequence length="70" mass="8337">MIFKVYFQESIKQVPVREKTMTIYVEGESERDVRLKLKNEPYNIEFVTALEGAFLEYEKQNEDFIVLEIG</sequence>
<evidence type="ECO:0000313" key="6">
    <source>
        <dbReference type="EMBL" id="KQL18926.1"/>
    </source>
</evidence>
<evidence type="ECO:0000256" key="2">
    <source>
        <dbReference type="ARBA" id="ARBA00022679"/>
    </source>
</evidence>
<reference evidence="6 7" key="1">
    <citation type="submission" date="2015-09" db="EMBL/GenBank/DDBJ databases">
        <title>Genome sequencing project for genomic taxonomy and phylogenomics of Bacillus-like bacteria.</title>
        <authorList>
            <person name="Liu B."/>
            <person name="Wang J."/>
            <person name="Zhu Y."/>
            <person name="Liu G."/>
            <person name="Chen Q."/>
            <person name="Chen Z."/>
            <person name="Lan J."/>
            <person name="Che J."/>
            <person name="Ge C."/>
            <person name="Shi H."/>
            <person name="Pan Z."/>
            <person name="Liu X."/>
        </authorList>
    </citation>
    <scope>NUCLEOTIDE SEQUENCE [LARGE SCALE GENOMIC DNA]</scope>
    <source>
        <strain evidence="6 7">FJAT-18043</strain>
    </source>
</reference>
<accession>A0A0Q3QMH5</accession>
<dbReference type="Pfam" id="PF07288">
    <property type="entry name" value="RpoY"/>
    <property type="match status" value="1"/>
</dbReference>
<dbReference type="RefSeq" id="WP_053475433.1">
    <property type="nucleotide sequence ID" value="NZ_CP041305.1"/>
</dbReference>
<evidence type="ECO:0000256" key="3">
    <source>
        <dbReference type="ARBA" id="ARBA00022695"/>
    </source>
</evidence>
<dbReference type="GO" id="GO:0003899">
    <property type="term" value="F:DNA-directed RNA polymerase activity"/>
    <property type="evidence" value="ECO:0007669"/>
    <property type="project" value="UniProtKB-UniRule"/>
</dbReference>
<dbReference type="STRING" id="1637975.AN957_10305"/>
<dbReference type="PATRIC" id="fig|1637975.4.peg.1846"/>
<dbReference type="Proteomes" id="UP000050996">
    <property type="component" value="Unassembled WGS sequence"/>
</dbReference>
<dbReference type="EMBL" id="LJIX01000006">
    <property type="protein sequence ID" value="KQL18926.1"/>
    <property type="molecule type" value="Genomic_DNA"/>
</dbReference>
<dbReference type="HAMAP" id="MF_01553">
    <property type="entry name" value="RNApol_bact_RpoY"/>
    <property type="match status" value="1"/>
</dbReference>
<comment type="caution">
    <text evidence="6">The sequence shown here is derived from an EMBL/GenBank/DDBJ whole genome shotgun (WGS) entry which is preliminary data.</text>
</comment>
<evidence type="ECO:0000313" key="7">
    <source>
        <dbReference type="Proteomes" id="UP000050996"/>
    </source>
</evidence>
<keyword evidence="1 5" id="KW-0240">DNA-directed RNA polymerase</keyword>
<dbReference type="NCBIfam" id="NF010188">
    <property type="entry name" value="PRK13667.1"/>
    <property type="match status" value="1"/>
</dbReference>
<organism evidence="6 7">
    <name type="scientific">Cytobacillus solani</name>
    <dbReference type="NCBI Taxonomy" id="1637975"/>
    <lineage>
        <taxon>Bacteria</taxon>
        <taxon>Bacillati</taxon>
        <taxon>Bacillota</taxon>
        <taxon>Bacilli</taxon>
        <taxon>Bacillales</taxon>
        <taxon>Bacillaceae</taxon>
        <taxon>Cytobacillus</taxon>
    </lineage>
</organism>
<dbReference type="Gene3D" id="3.10.20.730">
    <property type="entry name" value="RNAP, epsilon subunit-like"/>
    <property type="match status" value="1"/>
</dbReference>
<gene>
    <name evidence="5" type="primary">rpoY</name>
    <name evidence="6" type="ORF">AN957_10305</name>
</gene>
<dbReference type="AlphaFoldDB" id="A0A0Q3QMH5"/>
<dbReference type="EC" id="2.7.7.6" evidence="5"/>
<dbReference type="GO" id="GO:0000428">
    <property type="term" value="C:DNA-directed RNA polymerase complex"/>
    <property type="evidence" value="ECO:0007669"/>
    <property type="project" value="UniProtKB-KW"/>
</dbReference>
<dbReference type="GO" id="GO:0006351">
    <property type="term" value="P:DNA-templated transcription"/>
    <property type="evidence" value="ECO:0007669"/>
    <property type="project" value="UniProtKB-UniRule"/>
</dbReference>
<protein>
    <recommendedName>
        <fullName evidence="5">DNA-directed RNA polymerase subunit epsilon</fullName>
        <shortName evidence="5">RNAP epsilon subunit</shortName>
        <ecNumber evidence="5">2.7.7.6</ecNumber>
    </recommendedName>
    <alternativeName>
        <fullName evidence="5">RNA polymerase epsilon subunit</fullName>
    </alternativeName>
    <alternativeName>
        <fullName evidence="5">Transcriptase subunit epsilon</fullName>
    </alternativeName>
</protein>
<comment type="similarity">
    <text evidence="5">Belongs to the RNA polymerase subunit epsilon family.</text>
</comment>
<comment type="subunit">
    <text evidence="5">RNAP is composed of a core of 2 alpha, a beta and a beta' subunit. The core is associated with a delta subunit, and at least one of epsilon or omega. When a sigma factor is associated with the core the holoenzyme is formed, which can initiate transcription.</text>
</comment>
<evidence type="ECO:0000256" key="4">
    <source>
        <dbReference type="ARBA" id="ARBA00023163"/>
    </source>
</evidence>
<keyword evidence="4 5" id="KW-0804">Transcription</keyword>
<dbReference type="GO" id="GO:0003677">
    <property type="term" value="F:DNA binding"/>
    <property type="evidence" value="ECO:0007669"/>
    <property type="project" value="UniProtKB-UniRule"/>
</dbReference>
<comment type="catalytic activity">
    <reaction evidence="5">
        <text>RNA(n) + a ribonucleoside 5'-triphosphate = RNA(n+1) + diphosphate</text>
        <dbReference type="Rhea" id="RHEA:21248"/>
        <dbReference type="Rhea" id="RHEA-COMP:14527"/>
        <dbReference type="Rhea" id="RHEA-COMP:17342"/>
        <dbReference type="ChEBI" id="CHEBI:33019"/>
        <dbReference type="ChEBI" id="CHEBI:61557"/>
        <dbReference type="ChEBI" id="CHEBI:140395"/>
        <dbReference type="EC" id="2.7.7.6"/>
    </reaction>
</comment>
<proteinExistence type="inferred from homology"/>
<evidence type="ECO:0000256" key="5">
    <source>
        <dbReference type="HAMAP-Rule" id="MF_01553"/>
    </source>
</evidence>
<keyword evidence="7" id="KW-1185">Reference proteome</keyword>
<name>A0A0Q3QMH5_9BACI</name>